<accession>A0A1H4C5M8</accession>
<evidence type="ECO:0000256" key="3">
    <source>
        <dbReference type="PROSITE-ProRule" id="PRU00339"/>
    </source>
</evidence>
<dbReference type="InterPro" id="IPR013105">
    <property type="entry name" value="TPR_2"/>
</dbReference>
<dbReference type="SUPFAM" id="SSF48452">
    <property type="entry name" value="TPR-like"/>
    <property type="match status" value="1"/>
</dbReference>
<reference evidence="4 5" key="1">
    <citation type="submission" date="2016-10" db="EMBL/GenBank/DDBJ databases">
        <authorList>
            <person name="de Groot N.N."/>
        </authorList>
    </citation>
    <scope>NUCLEOTIDE SEQUENCE [LARGE SCALE GENOMIC DNA]</scope>
    <source>
        <strain evidence="4 5">DSM 7343</strain>
    </source>
</reference>
<keyword evidence="5" id="KW-1185">Reference proteome</keyword>
<sequence>MILQKHAAIAEGIEAVEQGNTALALELFSQVKTTDMTPLLASYQAYCLACEQKTIPKAINMGLKALQDDGTHPLIYLNLGRIYYSAGNKNKALDFYRQGLRYQKHPLLLRRMEMLNVRRRRLFPFLSRANPLNVVAGKILAKIF</sequence>
<dbReference type="PROSITE" id="PS50005">
    <property type="entry name" value="TPR"/>
    <property type="match status" value="1"/>
</dbReference>
<dbReference type="InterPro" id="IPR019734">
    <property type="entry name" value="TPR_rpt"/>
</dbReference>
<evidence type="ECO:0000313" key="4">
    <source>
        <dbReference type="EMBL" id="SEA55691.1"/>
    </source>
</evidence>
<feature type="repeat" description="TPR" evidence="3">
    <location>
        <begin position="73"/>
        <end position="106"/>
    </location>
</feature>
<dbReference type="InterPro" id="IPR011990">
    <property type="entry name" value="TPR-like_helical_dom_sf"/>
</dbReference>
<dbReference type="Proteomes" id="UP000199409">
    <property type="component" value="Unassembled WGS sequence"/>
</dbReference>
<dbReference type="OrthoDB" id="5398227at2"/>
<dbReference type="Pfam" id="PF07719">
    <property type="entry name" value="TPR_2"/>
    <property type="match status" value="1"/>
</dbReference>
<organism evidence="4 5">
    <name type="scientific">Desulfuromusa kysingii</name>
    <dbReference type="NCBI Taxonomy" id="37625"/>
    <lineage>
        <taxon>Bacteria</taxon>
        <taxon>Pseudomonadati</taxon>
        <taxon>Thermodesulfobacteriota</taxon>
        <taxon>Desulfuromonadia</taxon>
        <taxon>Desulfuromonadales</taxon>
        <taxon>Geopsychrobacteraceae</taxon>
        <taxon>Desulfuromusa</taxon>
    </lineage>
</organism>
<dbReference type="Gene3D" id="1.25.40.10">
    <property type="entry name" value="Tetratricopeptide repeat domain"/>
    <property type="match status" value="1"/>
</dbReference>
<dbReference type="SMART" id="SM00028">
    <property type="entry name" value="TPR"/>
    <property type="match status" value="1"/>
</dbReference>
<dbReference type="AlphaFoldDB" id="A0A1H4C5M8"/>
<keyword evidence="1" id="KW-0677">Repeat</keyword>
<evidence type="ECO:0000256" key="1">
    <source>
        <dbReference type="ARBA" id="ARBA00022737"/>
    </source>
</evidence>
<gene>
    <name evidence="4" type="ORF">SAMN05660420_02445</name>
</gene>
<keyword evidence="2 3" id="KW-0802">TPR repeat</keyword>
<dbReference type="STRING" id="37625.SAMN05660420_02445"/>
<protein>
    <submittedName>
        <fullName evidence="4">TPR repeat-containing protein</fullName>
    </submittedName>
</protein>
<name>A0A1H4C5M8_9BACT</name>
<evidence type="ECO:0000313" key="5">
    <source>
        <dbReference type="Proteomes" id="UP000199409"/>
    </source>
</evidence>
<proteinExistence type="predicted"/>
<evidence type="ECO:0000256" key="2">
    <source>
        <dbReference type="ARBA" id="ARBA00022803"/>
    </source>
</evidence>
<dbReference type="EMBL" id="FNQN01000007">
    <property type="protein sequence ID" value="SEA55691.1"/>
    <property type="molecule type" value="Genomic_DNA"/>
</dbReference>
<dbReference type="RefSeq" id="WP_092348886.1">
    <property type="nucleotide sequence ID" value="NZ_FNQN01000007.1"/>
</dbReference>